<protein>
    <recommendedName>
        <fullName evidence="4">Secreted protein</fullName>
    </recommendedName>
</protein>
<name>A0A9P9GRP1_FUSRE</name>
<evidence type="ECO:0008006" key="4">
    <source>
        <dbReference type="Google" id="ProtNLM"/>
    </source>
</evidence>
<evidence type="ECO:0000313" key="2">
    <source>
        <dbReference type="EMBL" id="KAH7244240.1"/>
    </source>
</evidence>
<keyword evidence="3" id="KW-1185">Reference proteome</keyword>
<organism evidence="2 3">
    <name type="scientific">Fusarium redolens</name>
    <dbReference type="NCBI Taxonomy" id="48865"/>
    <lineage>
        <taxon>Eukaryota</taxon>
        <taxon>Fungi</taxon>
        <taxon>Dikarya</taxon>
        <taxon>Ascomycota</taxon>
        <taxon>Pezizomycotina</taxon>
        <taxon>Sordariomycetes</taxon>
        <taxon>Hypocreomycetidae</taxon>
        <taxon>Hypocreales</taxon>
        <taxon>Nectriaceae</taxon>
        <taxon>Fusarium</taxon>
        <taxon>Fusarium redolens species complex</taxon>
    </lineage>
</organism>
<dbReference type="GeneID" id="70231584"/>
<keyword evidence="1" id="KW-0732">Signal</keyword>
<comment type="caution">
    <text evidence="2">The sequence shown here is derived from an EMBL/GenBank/DDBJ whole genome shotgun (WGS) entry which is preliminary data.</text>
</comment>
<dbReference type="RefSeq" id="XP_046047463.1">
    <property type="nucleotide sequence ID" value="XM_046201630.1"/>
</dbReference>
<feature type="signal peptide" evidence="1">
    <location>
        <begin position="1"/>
        <end position="22"/>
    </location>
</feature>
<evidence type="ECO:0000256" key="1">
    <source>
        <dbReference type="SAM" id="SignalP"/>
    </source>
</evidence>
<dbReference type="EMBL" id="JAGMUX010000011">
    <property type="protein sequence ID" value="KAH7244240.1"/>
    <property type="molecule type" value="Genomic_DNA"/>
</dbReference>
<dbReference type="AlphaFoldDB" id="A0A9P9GRP1"/>
<evidence type="ECO:0000313" key="3">
    <source>
        <dbReference type="Proteomes" id="UP000720189"/>
    </source>
</evidence>
<reference evidence="2" key="1">
    <citation type="journal article" date="2021" name="Nat. Commun.">
        <title>Genetic determinants of endophytism in the Arabidopsis root mycobiome.</title>
        <authorList>
            <person name="Mesny F."/>
            <person name="Miyauchi S."/>
            <person name="Thiergart T."/>
            <person name="Pickel B."/>
            <person name="Atanasova L."/>
            <person name="Karlsson M."/>
            <person name="Huettel B."/>
            <person name="Barry K.W."/>
            <person name="Haridas S."/>
            <person name="Chen C."/>
            <person name="Bauer D."/>
            <person name="Andreopoulos W."/>
            <person name="Pangilinan J."/>
            <person name="LaButti K."/>
            <person name="Riley R."/>
            <person name="Lipzen A."/>
            <person name="Clum A."/>
            <person name="Drula E."/>
            <person name="Henrissat B."/>
            <person name="Kohler A."/>
            <person name="Grigoriev I.V."/>
            <person name="Martin F.M."/>
            <person name="Hacquard S."/>
        </authorList>
    </citation>
    <scope>NUCLEOTIDE SEQUENCE</scope>
    <source>
        <strain evidence="2">MPI-CAGE-AT-0023</strain>
    </source>
</reference>
<dbReference type="Proteomes" id="UP000720189">
    <property type="component" value="Unassembled WGS sequence"/>
</dbReference>
<feature type="chain" id="PRO_5040268425" description="Secreted protein" evidence="1">
    <location>
        <begin position="23"/>
        <end position="95"/>
    </location>
</feature>
<accession>A0A9P9GRP1</accession>
<proteinExistence type="predicted"/>
<gene>
    <name evidence="2" type="ORF">BKA55DRAFT_79864</name>
</gene>
<sequence>MILIKRLLIPFILHSLFTGSRTSRRKCHISAAHTAKLEKFSSSCTSITNSETPLPCHASYQVGLHNPRYSPDPGSFGGFSRSALCACSGLESKTP</sequence>